<evidence type="ECO:0000313" key="3">
    <source>
        <dbReference type="EMBL" id="TDU23201.1"/>
    </source>
</evidence>
<dbReference type="OrthoDB" id="8454367at2"/>
<dbReference type="RefSeq" id="WP_133883877.1">
    <property type="nucleotide sequence ID" value="NZ_MWIN01000025.1"/>
</dbReference>
<dbReference type="Pfam" id="PF18602">
    <property type="entry name" value="Rap1a"/>
    <property type="match status" value="1"/>
</dbReference>
<dbReference type="Proteomes" id="UP000295341">
    <property type="component" value="Unassembled WGS sequence"/>
</dbReference>
<sequence length="119" mass="12502">MKKGIKAALVVAGLALMAPVQAYFITGQMLKDSLEAADRLKSGAANPQDEREAQFGRGFVAGVADSALDGVTYCSPPDSSLGKLNDVILAYLRAHPETMPKTASSIALQSLMAAYPCKK</sequence>
<feature type="chain" id="PRO_5030099466" description="Rap1a immunity protein domain-containing protein" evidence="1">
    <location>
        <begin position="23"/>
        <end position="119"/>
    </location>
</feature>
<dbReference type="Gene3D" id="1.10.890.40">
    <property type="match status" value="1"/>
</dbReference>
<evidence type="ECO:0000259" key="2">
    <source>
        <dbReference type="Pfam" id="PF18602"/>
    </source>
</evidence>
<feature type="domain" description="Rap1a immunity protein" evidence="2">
    <location>
        <begin position="38"/>
        <end position="117"/>
    </location>
</feature>
<protein>
    <recommendedName>
        <fullName evidence="2">Rap1a immunity protein domain-containing protein</fullName>
    </recommendedName>
</protein>
<comment type="caution">
    <text evidence="3">The sequence shown here is derived from an EMBL/GenBank/DDBJ whole genome shotgun (WGS) entry which is preliminary data.</text>
</comment>
<proteinExistence type="predicted"/>
<keyword evidence="4" id="KW-1185">Reference proteome</keyword>
<dbReference type="InterPro" id="IPR041238">
    <property type="entry name" value="Rap1a"/>
</dbReference>
<evidence type="ECO:0000313" key="4">
    <source>
        <dbReference type="Proteomes" id="UP000295341"/>
    </source>
</evidence>
<dbReference type="AlphaFoldDB" id="A0A4R7NRM0"/>
<name>A0A4R7NRM0_9GAMM</name>
<gene>
    <name evidence="3" type="ORF">DFR24_4724</name>
</gene>
<keyword evidence="1" id="KW-0732">Signal</keyword>
<accession>A0A4R7NRM0</accession>
<evidence type="ECO:0000256" key="1">
    <source>
        <dbReference type="SAM" id="SignalP"/>
    </source>
</evidence>
<dbReference type="EMBL" id="SOBT01000013">
    <property type="protein sequence ID" value="TDU23201.1"/>
    <property type="molecule type" value="Genomic_DNA"/>
</dbReference>
<feature type="signal peptide" evidence="1">
    <location>
        <begin position="1"/>
        <end position="22"/>
    </location>
</feature>
<reference evidence="3 4" key="1">
    <citation type="submission" date="2019-03" db="EMBL/GenBank/DDBJ databases">
        <title>Genomic Encyclopedia of Type Strains, Phase IV (KMG-IV): sequencing the most valuable type-strain genomes for metagenomic binning, comparative biology and taxonomic classification.</title>
        <authorList>
            <person name="Goeker M."/>
        </authorList>
    </citation>
    <scope>NUCLEOTIDE SEQUENCE [LARGE SCALE GENOMIC DNA]</scope>
    <source>
        <strain evidence="3 4">DSM 26377</strain>
    </source>
</reference>
<organism evidence="3 4">
    <name type="scientific">Panacagrimonas perspica</name>
    <dbReference type="NCBI Taxonomy" id="381431"/>
    <lineage>
        <taxon>Bacteria</taxon>
        <taxon>Pseudomonadati</taxon>
        <taxon>Pseudomonadota</taxon>
        <taxon>Gammaproteobacteria</taxon>
        <taxon>Nevskiales</taxon>
        <taxon>Nevskiaceae</taxon>
        <taxon>Panacagrimonas</taxon>
    </lineage>
</organism>